<evidence type="ECO:0000256" key="1">
    <source>
        <dbReference type="SAM" id="Phobius"/>
    </source>
</evidence>
<accession>A0A2A2IFH2</accession>
<keyword evidence="1" id="KW-0472">Membrane</keyword>
<dbReference type="AlphaFoldDB" id="A0A2A2IFH2"/>
<proteinExistence type="predicted"/>
<feature type="transmembrane region" description="Helical" evidence="1">
    <location>
        <begin position="47"/>
        <end position="70"/>
    </location>
</feature>
<keyword evidence="1" id="KW-1133">Transmembrane helix</keyword>
<dbReference type="RefSeq" id="WP_095654904.1">
    <property type="nucleotide sequence ID" value="NZ_NPOA01000004.1"/>
</dbReference>
<feature type="transmembrane region" description="Helical" evidence="1">
    <location>
        <begin position="12"/>
        <end position="35"/>
    </location>
</feature>
<sequence>MEILTQTEHTFQFYFIILLSILSILFLLFLGIGTLVEMISKRKFTPLGIFGVTFALCLTAIIVFGVVMHIDRGAEVTYKATVDDFNEVYESGYKVIGQEDKIYLLKKID</sequence>
<dbReference type="Proteomes" id="UP000218887">
    <property type="component" value="Unassembled WGS sequence"/>
</dbReference>
<evidence type="ECO:0000313" key="2">
    <source>
        <dbReference type="EMBL" id="PAV30302.1"/>
    </source>
</evidence>
<organism evidence="2 3">
    <name type="scientific">Virgibacillus profundi</name>
    <dbReference type="NCBI Taxonomy" id="2024555"/>
    <lineage>
        <taxon>Bacteria</taxon>
        <taxon>Bacillati</taxon>
        <taxon>Bacillota</taxon>
        <taxon>Bacilli</taxon>
        <taxon>Bacillales</taxon>
        <taxon>Bacillaceae</taxon>
        <taxon>Virgibacillus</taxon>
    </lineage>
</organism>
<comment type="caution">
    <text evidence="2">The sequence shown here is derived from an EMBL/GenBank/DDBJ whole genome shotgun (WGS) entry which is preliminary data.</text>
</comment>
<dbReference type="EMBL" id="NPOA01000004">
    <property type="protein sequence ID" value="PAV30302.1"/>
    <property type="molecule type" value="Genomic_DNA"/>
</dbReference>
<keyword evidence="3" id="KW-1185">Reference proteome</keyword>
<evidence type="ECO:0000313" key="3">
    <source>
        <dbReference type="Proteomes" id="UP000218887"/>
    </source>
</evidence>
<protein>
    <submittedName>
        <fullName evidence="2">Uncharacterized protein</fullName>
    </submittedName>
</protein>
<name>A0A2A2IFH2_9BACI</name>
<keyword evidence="1" id="KW-0812">Transmembrane</keyword>
<reference evidence="2 3" key="1">
    <citation type="submission" date="2017-08" db="EMBL/GenBank/DDBJ databases">
        <title>Virgibacillus indicus sp. nov. and Virgibacillus profoundi sp. nov, two moderately halophilic bacteria isolated from marine sediment by using the Microfluidic Streak Plate.</title>
        <authorList>
            <person name="Xu B."/>
            <person name="Hu B."/>
            <person name="Wang J."/>
            <person name="Zhu Y."/>
            <person name="Huang L."/>
            <person name="Du W."/>
            <person name="Huang Y."/>
        </authorList>
    </citation>
    <scope>NUCLEOTIDE SEQUENCE [LARGE SCALE GENOMIC DNA]</scope>
    <source>
        <strain evidence="2 3">IO3-P3-H5</strain>
    </source>
</reference>
<gene>
    <name evidence="2" type="ORF">CIL05_07480</name>
</gene>